<evidence type="ECO:0000256" key="6">
    <source>
        <dbReference type="PIRNR" id="PIRNR005586"/>
    </source>
</evidence>
<feature type="binding site" evidence="7">
    <location>
        <position position="49"/>
    </location>
    <ligand>
        <name>Zn(2+)</name>
        <dbReference type="ChEBI" id="CHEBI:29105"/>
        <label>1</label>
    </ligand>
</feature>
<dbReference type="PANTHER" id="PTHR11239">
    <property type="entry name" value="DNA-DIRECTED RNA POLYMERASE"/>
    <property type="match status" value="1"/>
</dbReference>
<dbReference type="KEGG" id="ehx:EMIHUDRAFT_73569"/>
<dbReference type="InterPro" id="IPR001222">
    <property type="entry name" value="Znf_TFIIS"/>
</dbReference>
<feature type="binding site" evidence="7">
    <location>
        <position position="95"/>
    </location>
    <ligand>
        <name>Zn(2+)</name>
        <dbReference type="ChEBI" id="CHEBI:29105"/>
        <label>2</label>
    </ligand>
</feature>
<dbReference type="GeneID" id="17272187"/>
<dbReference type="EnsemblProtists" id="EOD07242">
    <property type="protein sequence ID" value="EOD07242"/>
    <property type="gene ID" value="EMIHUDRAFT_62211"/>
</dbReference>
<sequence length="128" mass="14165">MQGGPARLITDNGSASRQTPFWICPECGNMLHPKEDKASRTLKRECRHCMRLDDADSNLVHVNDMRPEGGLSEAGADTVADPTLPRASGTECNSCGHTEAVFFQAPMKSDEGMKLIFMCTKCAYRWKQ</sequence>
<keyword evidence="2 7" id="KW-0479">Metal-binding</keyword>
<dbReference type="RefSeq" id="XP_005759671.1">
    <property type="nucleotide sequence ID" value="XM_005759614.1"/>
</dbReference>
<dbReference type="Gene3D" id="2.20.25.10">
    <property type="match status" value="2"/>
</dbReference>
<keyword evidence="3 8" id="KW-0863">Zinc-finger</keyword>
<dbReference type="PROSITE" id="PS51133">
    <property type="entry name" value="ZF_TFIIS_2"/>
    <property type="match status" value="1"/>
</dbReference>
<dbReference type="eggNOG" id="KOG2691">
    <property type="taxonomic scope" value="Eukaryota"/>
</dbReference>
<keyword evidence="6 9" id="KW-0804">Transcription</keyword>
<dbReference type="InterPro" id="IPR034012">
    <property type="entry name" value="Zn_ribbon_RPB9_C"/>
</dbReference>
<feature type="binding site" evidence="7">
    <location>
        <position position="46"/>
    </location>
    <ligand>
        <name>Zn(2+)</name>
        <dbReference type="ChEBI" id="CHEBI:29105"/>
        <label>1</label>
    </ligand>
</feature>
<protein>
    <recommendedName>
        <fullName evidence="6">DNA-directed RNA polymerase subunit</fullName>
    </recommendedName>
</protein>
<dbReference type="PIRSF" id="PIRSF005586">
    <property type="entry name" value="RNApol_RpoM"/>
    <property type="match status" value="1"/>
</dbReference>
<evidence type="ECO:0000313" key="12">
    <source>
        <dbReference type="Proteomes" id="UP000013827"/>
    </source>
</evidence>
<reference evidence="12" key="1">
    <citation type="journal article" date="2013" name="Nature">
        <title>Pan genome of the phytoplankton Emiliania underpins its global distribution.</title>
        <authorList>
            <person name="Read B.A."/>
            <person name="Kegel J."/>
            <person name="Klute M.J."/>
            <person name="Kuo A."/>
            <person name="Lefebvre S.C."/>
            <person name="Maumus F."/>
            <person name="Mayer C."/>
            <person name="Miller J."/>
            <person name="Monier A."/>
            <person name="Salamov A."/>
            <person name="Young J."/>
            <person name="Aguilar M."/>
            <person name="Claverie J.M."/>
            <person name="Frickenhaus S."/>
            <person name="Gonzalez K."/>
            <person name="Herman E.K."/>
            <person name="Lin Y.C."/>
            <person name="Napier J."/>
            <person name="Ogata H."/>
            <person name="Sarno A.F."/>
            <person name="Shmutz J."/>
            <person name="Schroeder D."/>
            <person name="de Vargas C."/>
            <person name="Verret F."/>
            <person name="von Dassow P."/>
            <person name="Valentin K."/>
            <person name="Van de Peer Y."/>
            <person name="Wheeler G."/>
            <person name="Dacks J.B."/>
            <person name="Delwiche C.F."/>
            <person name="Dyhrman S.T."/>
            <person name="Glockner G."/>
            <person name="John U."/>
            <person name="Richards T."/>
            <person name="Worden A.Z."/>
            <person name="Zhang X."/>
            <person name="Grigoriev I.V."/>
            <person name="Allen A.E."/>
            <person name="Bidle K."/>
            <person name="Borodovsky M."/>
            <person name="Bowler C."/>
            <person name="Brownlee C."/>
            <person name="Cock J.M."/>
            <person name="Elias M."/>
            <person name="Gladyshev V.N."/>
            <person name="Groth M."/>
            <person name="Guda C."/>
            <person name="Hadaegh A."/>
            <person name="Iglesias-Rodriguez M.D."/>
            <person name="Jenkins J."/>
            <person name="Jones B.M."/>
            <person name="Lawson T."/>
            <person name="Leese F."/>
            <person name="Lindquist E."/>
            <person name="Lobanov A."/>
            <person name="Lomsadze A."/>
            <person name="Malik S.B."/>
            <person name="Marsh M.E."/>
            <person name="Mackinder L."/>
            <person name="Mock T."/>
            <person name="Mueller-Roeber B."/>
            <person name="Pagarete A."/>
            <person name="Parker M."/>
            <person name="Probert I."/>
            <person name="Quesneville H."/>
            <person name="Raines C."/>
            <person name="Rensing S.A."/>
            <person name="Riano-Pachon D.M."/>
            <person name="Richier S."/>
            <person name="Rokitta S."/>
            <person name="Shiraiwa Y."/>
            <person name="Soanes D.M."/>
            <person name="van der Giezen M."/>
            <person name="Wahlund T.M."/>
            <person name="Williams B."/>
            <person name="Wilson W."/>
            <person name="Wolfe G."/>
            <person name="Wurch L.L."/>
        </authorList>
    </citation>
    <scope>NUCLEOTIDE SEQUENCE</scope>
</reference>
<feature type="binding site" evidence="7">
    <location>
        <position position="119"/>
    </location>
    <ligand>
        <name>Zn(2+)</name>
        <dbReference type="ChEBI" id="CHEBI:29105"/>
        <label>2</label>
    </ligand>
</feature>
<evidence type="ECO:0000256" key="9">
    <source>
        <dbReference type="RuleBase" id="RU003474"/>
    </source>
</evidence>
<dbReference type="CDD" id="cd10508">
    <property type="entry name" value="Zn-ribbon_RPB9"/>
    <property type="match status" value="1"/>
</dbReference>
<dbReference type="GO" id="GO:0001193">
    <property type="term" value="P:maintenance of transcriptional fidelity during transcription elongation by RNA polymerase II"/>
    <property type="evidence" value="ECO:0007669"/>
    <property type="project" value="TreeGrafter"/>
</dbReference>
<accession>A0A0D3I7K7</accession>
<dbReference type="HOGENOM" id="CLU_093932_0_0_1"/>
<keyword evidence="6 9" id="KW-0240">DNA-directed RNA polymerase</keyword>
<evidence type="ECO:0000256" key="2">
    <source>
        <dbReference type="ARBA" id="ARBA00022723"/>
    </source>
</evidence>
<comment type="function">
    <text evidence="6">DNA-dependent RNA polymerase catalyzes the transcription of DNA into RNA using the four ribonucleoside triphosphates as substrates.</text>
</comment>
<dbReference type="GO" id="GO:0003899">
    <property type="term" value="F:DNA-directed RNA polymerase activity"/>
    <property type="evidence" value="ECO:0007669"/>
    <property type="project" value="InterPro"/>
</dbReference>
<evidence type="ECO:0000259" key="10">
    <source>
        <dbReference type="PROSITE" id="PS51133"/>
    </source>
</evidence>
<dbReference type="GO" id="GO:0005730">
    <property type="term" value="C:nucleolus"/>
    <property type="evidence" value="ECO:0007669"/>
    <property type="project" value="UniProtKB-SubCell"/>
</dbReference>
<keyword evidence="4 7" id="KW-0862">Zinc</keyword>
<dbReference type="PaxDb" id="2903-EOD07242"/>
<dbReference type="GO" id="GO:0006283">
    <property type="term" value="P:transcription-coupled nucleotide-excision repair"/>
    <property type="evidence" value="ECO:0007669"/>
    <property type="project" value="TreeGrafter"/>
</dbReference>
<dbReference type="InterPro" id="IPR001529">
    <property type="entry name" value="Zn_ribbon_RPB9"/>
</dbReference>
<evidence type="ECO:0000256" key="8">
    <source>
        <dbReference type="PIRSR" id="PIRSR005586-2"/>
    </source>
</evidence>
<evidence type="ECO:0000256" key="3">
    <source>
        <dbReference type="ARBA" id="ARBA00022771"/>
    </source>
</evidence>
<feature type="domain" description="TFIIS-type" evidence="10">
    <location>
        <begin position="88"/>
        <end position="127"/>
    </location>
</feature>
<dbReference type="OMA" id="DTSMVLF"/>
<dbReference type="PANTHER" id="PTHR11239:SF1">
    <property type="entry name" value="DNA-DIRECTED RNA POLYMERASE II SUBUNIT RPB9"/>
    <property type="match status" value="1"/>
</dbReference>
<reference evidence="11" key="2">
    <citation type="submission" date="2024-10" db="UniProtKB">
        <authorList>
            <consortium name="EnsemblProtists"/>
        </authorList>
    </citation>
    <scope>IDENTIFICATION</scope>
</reference>
<dbReference type="EnsemblProtists" id="EOD26642">
    <property type="protein sequence ID" value="EOD26642"/>
    <property type="gene ID" value="EMIHUDRAFT_73569"/>
</dbReference>
<dbReference type="RefSeq" id="XP_005779071.1">
    <property type="nucleotide sequence ID" value="XM_005779014.1"/>
</dbReference>
<keyword evidence="12" id="KW-1185">Reference proteome</keyword>
<dbReference type="InterPro" id="IPR012164">
    <property type="entry name" value="Rpa12/Rpb9/Rpc10/TFS"/>
</dbReference>
<feature type="binding site" evidence="7">
    <location>
        <position position="24"/>
    </location>
    <ligand>
        <name>Zn(2+)</name>
        <dbReference type="ChEBI" id="CHEBI:29105"/>
        <label>1</label>
    </ligand>
</feature>
<dbReference type="GeneID" id="17253317"/>
<feature type="binding site" evidence="7">
    <location>
        <position position="122"/>
    </location>
    <ligand>
        <name>Zn(2+)</name>
        <dbReference type="ChEBI" id="CHEBI:29105"/>
        <label>2</label>
    </ligand>
</feature>
<keyword evidence="5 6" id="KW-0539">Nucleus</keyword>
<comment type="subcellular location">
    <subcellularLocation>
        <location evidence="1">Nucleus</location>
        <location evidence="1">Nucleolus</location>
    </subcellularLocation>
</comment>
<evidence type="ECO:0000256" key="7">
    <source>
        <dbReference type="PIRSR" id="PIRSR005586-1"/>
    </source>
</evidence>
<dbReference type="GO" id="GO:0003676">
    <property type="term" value="F:nucleic acid binding"/>
    <property type="evidence" value="ECO:0007669"/>
    <property type="project" value="InterPro"/>
</dbReference>
<evidence type="ECO:0000256" key="4">
    <source>
        <dbReference type="ARBA" id="ARBA00022833"/>
    </source>
</evidence>
<dbReference type="STRING" id="2903.R1BD52"/>
<evidence type="ECO:0000313" key="11">
    <source>
        <dbReference type="EnsemblProtists" id="EOD07242"/>
    </source>
</evidence>
<evidence type="ECO:0000256" key="5">
    <source>
        <dbReference type="ARBA" id="ARBA00023242"/>
    </source>
</evidence>
<name>A0A0D3I7K7_EMIH1</name>
<dbReference type="Pfam" id="PF01096">
    <property type="entry name" value="Zn_ribbon_TFIIS"/>
    <property type="match status" value="1"/>
</dbReference>
<dbReference type="SUPFAM" id="SSF57783">
    <property type="entry name" value="Zinc beta-ribbon"/>
    <property type="match status" value="2"/>
</dbReference>
<dbReference type="GO" id="GO:0006367">
    <property type="term" value="P:transcription initiation at RNA polymerase II promoter"/>
    <property type="evidence" value="ECO:0007669"/>
    <property type="project" value="TreeGrafter"/>
</dbReference>
<evidence type="ECO:0000256" key="1">
    <source>
        <dbReference type="ARBA" id="ARBA00004604"/>
    </source>
</evidence>
<feature type="zinc finger region" description="C4-type" evidence="8">
    <location>
        <begin position="24"/>
        <end position="49"/>
    </location>
</feature>
<proteinExistence type="inferred from homology"/>
<dbReference type="AlphaFoldDB" id="A0A0D3I7K7"/>
<comment type="similarity">
    <text evidence="6 9">Belongs to the archaeal rpoM/eukaryotic RPA12/RPB9/RPC11 RNA polymerase family.</text>
</comment>
<dbReference type="Pfam" id="PF02150">
    <property type="entry name" value="Zn_ribbon_RPB9"/>
    <property type="match status" value="1"/>
</dbReference>
<dbReference type="KEGG" id="ehx:EMIHUDRAFT_62211"/>
<dbReference type="SMART" id="SM00440">
    <property type="entry name" value="ZnF_C2C2"/>
    <property type="match status" value="1"/>
</dbReference>
<feature type="binding site" evidence="7">
    <location>
        <position position="27"/>
    </location>
    <ligand>
        <name>Zn(2+)</name>
        <dbReference type="ChEBI" id="CHEBI:29105"/>
        <label>1</label>
    </ligand>
</feature>
<organism evidence="11 12">
    <name type="scientific">Emiliania huxleyi (strain CCMP1516)</name>
    <dbReference type="NCBI Taxonomy" id="280463"/>
    <lineage>
        <taxon>Eukaryota</taxon>
        <taxon>Haptista</taxon>
        <taxon>Haptophyta</taxon>
        <taxon>Prymnesiophyceae</taxon>
        <taxon>Isochrysidales</taxon>
        <taxon>Noelaerhabdaceae</taxon>
        <taxon>Emiliania</taxon>
    </lineage>
</organism>
<dbReference type="GO" id="GO:0005665">
    <property type="term" value="C:RNA polymerase II, core complex"/>
    <property type="evidence" value="ECO:0007669"/>
    <property type="project" value="TreeGrafter"/>
</dbReference>
<dbReference type="Proteomes" id="UP000013827">
    <property type="component" value="Unassembled WGS sequence"/>
</dbReference>
<feature type="binding site" evidence="7">
    <location>
        <position position="92"/>
    </location>
    <ligand>
        <name>Zn(2+)</name>
        <dbReference type="ChEBI" id="CHEBI:29105"/>
        <label>2</label>
    </ligand>
</feature>
<dbReference type="GO" id="GO:0008270">
    <property type="term" value="F:zinc ion binding"/>
    <property type="evidence" value="ECO:0007669"/>
    <property type="project" value="UniProtKB-KW"/>
</dbReference>